<evidence type="ECO:0000259" key="1">
    <source>
        <dbReference type="Pfam" id="PF00534"/>
    </source>
</evidence>
<dbReference type="InterPro" id="IPR028098">
    <property type="entry name" value="Glyco_trans_4-like_N"/>
</dbReference>
<dbReference type="GO" id="GO:0016757">
    <property type="term" value="F:glycosyltransferase activity"/>
    <property type="evidence" value="ECO:0007669"/>
    <property type="project" value="InterPro"/>
</dbReference>
<feature type="domain" description="Glycosyltransferase subfamily 4-like N-terminal" evidence="2">
    <location>
        <begin position="17"/>
        <end position="171"/>
    </location>
</feature>
<dbReference type="PANTHER" id="PTHR45947:SF14">
    <property type="entry name" value="SLL1723 PROTEIN"/>
    <property type="match status" value="1"/>
</dbReference>
<reference evidence="3 4" key="1">
    <citation type="submission" date="2017-10" db="EMBL/GenBank/DDBJ databases">
        <title>Bacillus sp. nov., a halophilic bacterium isolated from a Yangshapao Lake.</title>
        <authorList>
            <person name="Wang H."/>
        </authorList>
    </citation>
    <scope>NUCLEOTIDE SEQUENCE [LARGE SCALE GENOMIC DNA]</scope>
    <source>
        <strain evidence="3 4">YSP-3</strain>
    </source>
</reference>
<dbReference type="RefSeq" id="WP_110520887.1">
    <property type="nucleotide sequence ID" value="NZ_PDOF01000002.1"/>
</dbReference>
<organism evidence="3 4">
    <name type="scientific">Alteribacter lacisalsi</name>
    <dbReference type="NCBI Taxonomy" id="2045244"/>
    <lineage>
        <taxon>Bacteria</taxon>
        <taxon>Bacillati</taxon>
        <taxon>Bacillota</taxon>
        <taxon>Bacilli</taxon>
        <taxon>Bacillales</taxon>
        <taxon>Bacillaceae</taxon>
        <taxon>Alteribacter</taxon>
    </lineage>
</organism>
<feature type="domain" description="Glycosyl transferase family 1" evidence="1">
    <location>
        <begin position="183"/>
        <end position="303"/>
    </location>
</feature>
<protein>
    <submittedName>
        <fullName evidence="3">Glycosyl transferase family 1</fullName>
    </submittedName>
</protein>
<dbReference type="InterPro" id="IPR001296">
    <property type="entry name" value="Glyco_trans_1"/>
</dbReference>
<dbReference type="Pfam" id="PF00534">
    <property type="entry name" value="Glycos_transf_1"/>
    <property type="match status" value="1"/>
</dbReference>
<evidence type="ECO:0000313" key="3">
    <source>
        <dbReference type="EMBL" id="PYZ96947.1"/>
    </source>
</evidence>
<dbReference type="CDD" id="cd03812">
    <property type="entry name" value="GT4_CapH-like"/>
    <property type="match status" value="1"/>
</dbReference>
<keyword evidence="3" id="KW-0808">Transferase</keyword>
<dbReference type="AlphaFoldDB" id="A0A2W0H763"/>
<dbReference type="InterPro" id="IPR050194">
    <property type="entry name" value="Glycosyltransferase_grp1"/>
</dbReference>
<sequence length="367" mass="41494">MGNPVRVLHVVVNMNRGGAETLLMNLYRNMDRKKVQFDFLTCKDGVFDREIEQMGGRIHRILYITEAGHFGFQKALHTFFAAHREYKIVHSHLDKMSGIVLKAAKESGVKIRIAHSHNTSSEGSVPVKMYKWYAGKQIGRSATHFLACSDLAGRWLFEKSGRKYRILKNGIMCKDFAYSSVKKEQVREELNLAAEDFVIGHVGRFNHQKNHTYLIDLFGDIKKTVPQAKLILAGDGELRARIEKKVTEKKLTDDVLFLGVRNDVQRLVQAMDVYLFPSLHEGLPVTLVEAQGAGLPCLVSDVITHEVDMGAGLVRFLPLHDHTRWIAAVKKLAEKPPQRMVSNQALAASGYDIRHTAEWTQGFYLTV</sequence>
<gene>
    <name evidence="3" type="ORF">CR205_14835</name>
</gene>
<keyword evidence="4" id="KW-1185">Reference proteome</keyword>
<dbReference type="OrthoDB" id="9804196at2"/>
<dbReference type="PANTHER" id="PTHR45947">
    <property type="entry name" value="SULFOQUINOVOSYL TRANSFERASE SQD2"/>
    <property type="match status" value="1"/>
</dbReference>
<evidence type="ECO:0000313" key="4">
    <source>
        <dbReference type="Proteomes" id="UP000248066"/>
    </source>
</evidence>
<proteinExistence type="predicted"/>
<dbReference type="SUPFAM" id="SSF53756">
    <property type="entry name" value="UDP-Glycosyltransferase/glycogen phosphorylase"/>
    <property type="match status" value="1"/>
</dbReference>
<evidence type="ECO:0000259" key="2">
    <source>
        <dbReference type="Pfam" id="PF13439"/>
    </source>
</evidence>
<accession>A0A2W0H763</accession>
<dbReference type="Pfam" id="PF13439">
    <property type="entry name" value="Glyco_transf_4"/>
    <property type="match status" value="1"/>
</dbReference>
<dbReference type="Proteomes" id="UP000248066">
    <property type="component" value="Unassembled WGS sequence"/>
</dbReference>
<dbReference type="Gene3D" id="3.40.50.2000">
    <property type="entry name" value="Glycogen Phosphorylase B"/>
    <property type="match status" value="2"/>
</dbReference>
<name>A0A2W0H763_9BACI</name>
<dbReference type="EMBL" id="PDOF01000002">
    <property type="protein sequence ID" value="PYZ96947.1"/>
    <property type="molecule type" value="Genomic_DNA"/>
</dbReference>
<comment type="caution">
    <text evidence="3">The sequence shown here is derived from an EMBL/GenBank/DDBJ whole genome shotgun (WGS) entry which is preliminary data.</text>
</comment>